<evidence type="ECO:0000313" key="1">
    <source>
        <dbReference type="EMBL" id="WVX66106.1"/>
    </source>
</evidence>
<dbReference type="Proteomes" id="UP001330434">
    <property type="component" value="Chromosome"/>
</dbReference>
<accession>A0ABZ2C358</accession>
<sequence length="178" mass="18804">MFSAPGFNPEGTNVGLSNVVTMSSKFQTNPSLFPKGTLNTGVVTDGTTPGPSIGDVSNAGLYVLDASLNISGVDPLRTRSVNFPAVGSLSATNQPFYSYSSVVSGNIARISENLATAETTQTHQLEAVQDNYDALSKVDPEEELMTLPDVTILMNFLMTAQAQVLEAKRSILSLTRAA</sequence>
<name>A0ABZ2C358_9PROT</name>
<dbReference type="EMBL" id="CP133270">
    <property type="protein sequence ID" value="WVX66106.1"/>
    <property type="molecule type" value="Genomic_DNA"/>
</dbReference>
<reference evidence="1 2" key="1">
    <citation type="journal article" date="2024" name="Environ. Microbiol.">
        <title>Novel evolutionary insights on the interactions of the Holosporales (Alphaproteobacteria) with eukaryotic hosts from comparative genomics.</title>
        <authorList>
            <person name="Giovannini M."/>
            <person name="Petroni G."/>
            <person name="Castelli M."/>
        </authorList>
    </citation>
    <scope>NUCLEOTIDE SEQUENCE [LARGE SCALE GENOMIC DNA]</scope>
    <source>
        <strain evidence="1 2">US_Bl 15I1</strain>
    </source>
</reference>
<keyword evidence="2" id="KW-1185">Reference proteome</keyword>
<organism evidence="1 2">
    <name type="scientific">Candidatus Bealeia paramacronuclearis</name>
    <dbReference type="NCBI Taxonomy" id="1921001"/>
    <lineage>
        <taxon>Bacteria</taxon>
        <taxon>Pseudomonadati</taxon>
        <taxon>Pseudomonadota</taxon>
        <taxon>Alphaproteobacteria</taxon>
        <taxon>Holosporales</taxon>
        <taxon>Holosporaceae</taxon>
        <taxon>Candidatus Bealeia</taxon>
    </lineage>
</organism>
<evidence type="ECO:0008006" key="3">
    <source>
        <dbReference type="Google" id="ProtNLM"/>
    </source>
</evidence>
<dbReference type="RefSeq" id="WP_331256637.1">
    <property type="nucleotide sequence ID" value="NZ_CP133270.1"/>
</dbReference>
<evidence type="ECO:0000313" key="2">
    <source>
        <dbReference type="Proteomes" id="UP001330434"/>
    </source>
</evidence>
<gene>
    <name evidence="1" type="ORF">Bealeia1_00277</name>
</gene>
<protein>
    <recommendedName>
        <fullName evidence="3">Flagellin C-terminal domain-containing protein</fullName>
    </recommendedName>
</protein>
<proteinExistence type="predicted"/>